<dbReference type="PROSITE" id="PS51257">
    <property type="entry name" value="PROKAR_LIPOPROTEIN"/>
    <property type="match status" value="1"/>
</dbReference>
<name>A0A085WHE7_9BACT</name>
<evidence type="ECO:0008006" key="3">
    <source>
        <dbReference type="Google" id="ProtNLM"/>
    </source>
</evidence>
<dbReference type="Proteomes" id="UP000028725">
    <property type="component" value="Unassembled WGS sequence"/>
</dbReference>
<accession>A0A085WHE7</accession>
<keyword evidence="2" id="KW-1185">Reference proteome</keyword>
<organism evidence="1 2">
    <name type="scientific">Hyalangium minutum</name>
    <dbReference type="NCBI Taxonomy" id="394096"/>
    <lineage>
        <taxon>Bacteria</taxon>
        <taxon>Pseudomonadati</taxon>
        <taxon>Myxococcota</taxon>
        <taxon>Myxococcia</taxon>
        <taxon>Myxococcales</taxon>
        <taxon>Cystobacterineae</taxon>
        <taxon>Archangiaceae</taxon>
        <taxon>Hyalangium</taxon>
    </lineage>
</organism>
<dbReference type="STRING" id="394096.DB31_8463"/>
<evidence type="ECO:0000313" key="1">
    <source>
        <dbReference type="EMBL" id="KFE67110.1"/>
    </source>
</evidence>
<protein>
    <recommendedName>
        <fullName evidence="3">Lipoprotein</fullName>
    </recommendedName>
</protein>
<comment type="caution">
    <text evidence="1">The sequence shown here is derived from an EMBL/GenBank/DDBJ whole genome shotgun (WGS) entry which is preliminary data.</text>
</comment>
<reference evidence="1 2" key="1">
    <citation type="submission" date="2014-04" db="EMBL/GenBank/DDBJ databases">
        <title>Genome assembly of Hyalangium minutum DSM 14724.</title>
        <authorList>
            <person name="Sharma G."/>
            <person name="Subramanian S."/>
        </authorList>
    </citation>
    <scope>NUCLEOTIDE SEQUENCE [LARGE SCALE GENOMIC DNA]</scope>
    <source>
        <strain evidence="1 2">DSM 14724</strain>
    </source>
</reference>
<evidence type="ECO:0000313" key="2">
    <source>
        <dbReference type="Proteomes" id="UP000028725"/>
    </source>
</evidence>
<dbReference type="OrthoDB" id="5379973at2"/>
<dbReference type="RefSeq" id="WP_044191103.1">
    <property type="nucleotide sequence ID" value="NZ_JMCB01000008.1"/>
</dbReference>
<sequence length="331" mass="35659">MFRKTLMLCASLAIVGCGNTQEDEFRDGLPSKEMVTVKEPGTSAGQKLEAEGGAVFAFDKGQTSDFYKLTRGATVSVNLGTAFVLNLIEEVTKHTPTSIEGDVAVWGPYTDALSPNTFKVTVTKTAENAYSYKVEGKAKTAADTEFKTIISGSHTIATDELGNRLRNYGSGNIQLDWDAAQTLPEHGDELGTAAIRYSRPDAKAQATVEADFRNVEDDERPGTRVNADYRYKETPGAGGEFEFGLDKNFDTEPARSKIEHLTIKSRWAQTGAGRADVKISGGDYLIASATASECWDANFASQFLIASWVTAPVYGDVSACGSFSVALYSSL</sequence>
<dbReference type="AlphaFoldDB" id="A0A085WHE7"/>
<dbReference type="EMBL" id="JMCB01000008">
    <property type="protein sequence ID" value="KFE67110.1"/>
    <property type="molecule type" value="Genomic_DNA"/>
</dbReference>
<proteinExistence type="predicted"/>
<gene>
    <name evidence="1" type="ORF">DB31_8463</name>
</gene>